<reference evidence="1 2" key="2">
    <citation type="submission" date="2018-11" db="EMBL/GenBank/DDBJ databases">
        <authorList>
            <consortium name="Pathogen Informatics"/>
        </authorList>
    </citation>
    <scope>NUCLEOTIDE SEQUENCE [LARGE SCALE GENOMIC DNA]</scope>
    <source>
        <strain evidence="1 2">Costa Rica</strain>
    </source>
</reference>
<gene>
    <name evidence="1" type="ORF">ACOC_LOCUS942</name>
</gene>
<keyword evidence="2" id="KW-1185">Reference proteome</keyword>
<dbReference type="EMBL" id="UYYA01000120">
    <property type="protein sequence ID" value="VDM52527.1"/>
    <property type="molecule type" value="Genomic_DNA"/>
</dbReference>
<name>A0A0R3PB99_ANGCS</name>
<dbReference type="OrthoDB" id="5875837at2759"/>
<dbReference type="WBParaSite" id="ACOC_0000094101-mRNA-1">
    <property type="protein sequence ID" value="ACOC_0000094101-mRNA-1"/>
    <property type="gene ID" value="ACOC_0000094101"/>
</dbReference>
<organism evidence="3">
    <name type="scientific">Angiostrongylus costaricensis</name>
    <name type="common">Nematode worm</name>
    <dbReference type="NCBI Taxonomy" id="334426"/>
    <lineage>
        <taxon>Eukaryota</taxon>
        <taxon>Metazoa</taxon>
        <taxon>Ecdysozoa</taxon>
        <taxon>Nematoda</taxon>
        <taxon>Chromadorea</taxon>
        <taxon>Rhabditida</taxon>
        <taxon>Rhabditina</taxon>
        <taxon>Rhabditomorpha</taxon>
        <taxon>Strongyloidea</taxon>
        <taxon>Metastrongylidae</taxon>
        <taxon>Angiostrongylus</taxon>
    </lineage>
</organism>
<sequence>MEPQNSSDLNGSKEMVCYAAIIFPLNTTHDRSWLGIQDVDASIDGFNCQRCVNEDELISHEAEMSDDKVNMALDDIIKLNKRKRAGKVVKRSTERVRQVKGRSGITSRGRGGLARRRGAPLNIGQRRGARTRFIQRRGIGSPSTNVAVVDNAATRRFVKKLVNVYADASLTGVSVRSRGIRKRVVQIPRIVVRRPRRIRSVRRPQFEEKSEQFVYQPVRVVEREPSPTQVIRRRQVRPVYRNERAAVRVLQNGQRAAVMPVRQFIQQRSAQFPIRRNRVFAQQQPLTSKALIGRNVYGTGRQNPRGNVIYVNEEMSSRIQPSARSGVRFIKRRPNRQFVTYRGDELKREQKQENMTKAAAESSEKFHLFTSNPTNKYSMKPKEISDVQESTNLNAEVKRIKPMISPKRVPSTFAVNLPYFGYGRWMDAIAQHFMLKTPFIPNKLRGRSLHRRVANMRIMSKQLCCRSDPPPTNPMRASREQEKATVVIPKPVVEADELKLHAGLLFPEAKKQ</sequence>
<evidence type="ECO:0000313" key="3">
    <source>
        <dbReference type="WBParaSite" id="ACOC_0000094101-mRNA-1"/>
    </source>
</evidence>
<accession>A0A0R3PB99</accession>
<proteinExistence type="predicted"/>
<dbReference type="AlphaFoldDB" id="A0A0R3PB99"/>
<dbReference type="Proteomes" id="UP000267027">
    <property type="component" value="Unassembled WGS sequence"/>
</dbReference>
<reference evidence="3" key="1">
    <citation type="submission" date="2016-04" db="UniProtKB">
        <authorList>
            <consortium name="WormBaseParasite"/>
        </authorList>
    </citation>
    <scope>IDENTIFICATION</scope>
</reference>
<evidence type="ECO:0000313" key="2">
    <source>
        <dbReference type="Proteomes" id="UP000267027"/>
    </source>
</evidence>
<protein>
    <submittedName>
        <fullName evidence="3">ATP-dependent DNA helicase</fullName>
    </submittedName>
</protein>
<evidence type="ECO:0000313" key="1">
    <source>
        <dbReference type="EMBL" id="VDM52527.1"/>
    </source>
</evidence>